<protein>
    <submittedName>
        <fullName evidence="2">Uncharacterized protein</fullName>
    </submittedName>
</protein>
<reference evidence="2 3" key="1">
    <citation type="submission" date="2020-04" db="EMBL/GenBank/DDBJ databases">
        <title>Genome sequence of Streptomyces galbus strain I339.</title>
        <authorList>
            <person name="Silva E.A.N."/>
            <person name="Merces M."/>
            <person name="Castelo Branco A.P.O.T."/>
            <person name="Vasconcelos P.C."/>
            <person name="Costa N.P."/>
            <person name="Marinho G.C.S."/>
            <person name="Oliveira C.J.B."/>
            <person name="Araujo D."/>
            <person name="Rodrigues Junior V.S."/>
            <person name="Almeida R."/>
            <person name="Silva Filho U.R."/>
            <person name="Andrade A.S.A."/>
            <person name="Cibulski S.P."/>
        </authorList>
    </citation>
    <scope>NUCLEOTIDE SEQUENCE [LARGE SCALE GENOMIC DNA]</scope>
    <source>
        <strain evidence="2 3">I339</strain>
    </source>
</reference>
<feature type="region of interest" description="Disordered" evidence="1">
    <location>
        <begin position="438"/>
        <end position="559"/>
    </location>
</feature>
<feature type="compositionally biased region" description="Pro residues" evidence="1">
    <location>
        <begin position="537"/>
        <end position="548"/>
    </location>
</feature>
<organism evidence="2 3">
    <name type="scientific">Streptomyces galbus</name>
    <dbReference type="NCBI Taxonomy" id="33898"/>
    <lineage>
        <taxon>Bacteria</taxon>
        <taxon>Bacillati</taxon>
        <taxon>Actinomycetota</taxon>
        <taxon>Actinomycetes</taxon>
        <taxon>Kitasatosporales</taxon>
        <taxon>Streptomycetaceae</taxon>
        <taxon>Streptomyces</taxon>
    </lineage>
</organism>
<evidence type="ECO:0000256" key="1">
    <source>
        <dbReference type="SAM" id="MobiDB-lite"/>
    </source>
</evidence>
<evidence type="ECO:0000313" key="2">
    <source>
        <dbReference type="EMBL" id="NKQ25282.1"/>
    </source>
</evidence>
<name>A0ABX1IJ21_STRGB</name>
<accession>A0ABX1IJ21</accession>
<evidence type="ECO:0000313" key="3">
    <source>
        <dbReference type="Proteomes" id="UP000744032"/>
    </source>
</evidence>
<dbReference type="EMBL" id="JAAXMD010000094">
    <property type="protein sequence ID" value="NKQ25282.1"/>
    <property type="molecule type" value="Genomic_DNA"/>
</dbReference>
<feature type="region of interest" description="Disordered" evidence="1">
    <location>
        <begin position="275"/>
        <end position="297"/>
    </location>
</feature>
<keyword evidence="3" id="KW-1185">Reference proteome</keyword>
<feature type="region of interest" description="Disordered" evidence="1">
    <location>
        <begin position="317"/>
        <end position="361"/>
    </location>
</feature>
<feature type="non-terminal residue" evidence="2">
    <location>
        <position position="559"/>
    </location>
</feature>
<sequence>MRAGEFDPVEAGHARVLAGDAAAGHTGAEVVQGAPDVPGEQPGDADDVLGVRGLGLVAEGAGQVAGLLGAAAAPGDVLGAAGEESGGPQGAGALGAGSGVGVQCPVEPVAALAGGAAGVPVEPQGAREAQRGPLLAGGGEAVVEGGAQVVAVGAQPRGDRALAGSEPGALADFGAPLHPVPLAVAGGALLAGAGAQPFQAVVAQGVQEPVAHPVGSALVAQHGLVDESGDGLQDVPGGQPFAVAAHRFGGLQVEGPGQHGQPGPHRLLLGGAQVVAPVDGGPQGPVPGQDGGAAGGQQPVAVVEAVQELVDAEDAQADGGQFDGEGQPVQAPAQPGDGRPVGGRQPEAGDDGGRAVGEQGERRVSRCVAEVAVGVGHGQRAYVQQVFLGPPEPVPAGGEDADAGGAAQQGAGEVGAGGRQVLAVVDDEEQPPVPYALHEGVQRGPSGAVVQAEGVGGGERDEGGVVQAGEVHEAHAVGEGAGDAGRDPAGQAGLAPPAGPGEGDQPGPDQQLARLGEFGPPVDEAGGLHRPVCLPARRPPPPESPPPRGWGGGASSSLP</sequence>
<proteinExistence type="predicted"/>
<gene>
    <name evidence="2" type="ORF">HF200_12690</name>
</gene>
<comment type="caution">
    <text evidence="2">The sequence shown here is derived from an EMBL/GenBank/DDBJ whole genome shotgun (WGS) entry which is preliminary data.</text>
</comment>
<dbReference type="Proteomes" id="UP000744032">
    <property type="component" value="Unassembled WGS sequence"/>
</dbReference>
<feature type="compositionally biased region" description="Gly residues" evidence="1">
    <location>
        <begin position="549"/>
        <end position="559"/>
    </location>
</feature>